<evidence type="ECO:0000256" key="6">
    <source>
        <dbReference type="ARBA" id="ARBA00023139"/>
    </source>
</evidence>
<dbReference type="InterPro" id="IPR006059">
    <property type="entry name" value="SBP"/>
</dbReference>
<evidence type="ECO:0000256" key="5">
    <source>
        <dbReference type="ARBA" id="ARBA00023136"/>
    </source>
</evidence>
<dbReference type="InterPro" id="IPR025150">
    <property type="entry name" value="GH123_cat"/>
</dbReference>
<organism evidence="9 10">
    <name type="scientific">Candidatus Abyssobacteria bacterium SURF_17</name>
    <dbReference type="NCBI Taxonomy" id="2093361"/>
    <lineage>
        <taxon>Bacteria</taxon>
        <taxon>Pseudomonadati</taxon>
        <taxon>Candidatus Hydrogenedentota</taxon>
        <taxon>Candidatus Abyssobacteria</taxon>
    </lineage>
</organism>
<keyword evidence="7" id="KW-0449">Lipoprotein</keyword>
<dbReference type="InterPro" id="IPR013783">
    <property type="entry name" value="Ig-like_fold"/>
</dbReference>
<comment type="caution">
    <text evidence="9">The sequence shown here is derived from an EMBL/GenBank/DDBJ whole genome shotgun (WGS) entry which is preliminary data.</text>
</comment>
<evidence type="ECO:0000259" key="8">
    <source>
        <dbReference type="Pfam" id="PF13320"/>
    </source>
</evidence>
<dbReference type="AlphaFoldDB" id="A0A419F0F2"/>
<comment type="similarity">
    <text evidence="2">Belongs to the bacterial solute-binding protein 1 family.</text>
</comment>
<evidence type="ECO:0000256" key="2">
    <source>
        <dbReference type="ARBA" id="ARBA00008520"/>
    </source>
</evidence>
<sequence length="1023" mass="114445">MKPFFTGLSHITRCIATILFLAVYPGVSARCLADDGLPPTTPLHLWHQWHSGQRNILDSIIDEFNCSQDVITVFAHPLGPSSGTVAKQIQLKSTGYSLPQLAIIERESIPMLAEAGIIRALDEVIEREPSLKKGGMLECAYKAGSYDGKLYGLPVNVNPYVLIYNPELLSRLGISGPPTKWPDFIEIAHLVGSGGGSSEGIRLWTLSTRSMAPIFHLLCYQRGVNLLGAGKNPESASDLSGILRFIQLLRQTDSLLSPHFKFWDPNFIGITSGKVLFQLDNAAMLAQLLKQESVPMQIVPPPSDTLPAQTLLASSQVFVIPTASVDIGPTVTFLEHFFSRVQYSRFAEEFLFVAPFKRDASLEDAVSNTSLYPRLVSASHNAGVLPLERHAATRLAGIARIVDQLDAGLVSHDTALERIVDEARKNYVEPAASPSPSVRAAWAEGTRRLLKNETSGFRMAPIEIVAARNEHEAFQLVLCGEREMDGLRISLLPFTARDGTAHELSVTTYLETDTPISKPVVAHQPGMYPNILLPQSVFRVQPGELARIWIDLFVPSRVPPGELSSELIVDNDGTMVARLSLRLIVLPLQLPRRPSFSAAIGLDYESIAEYYGLNKESETRNKLVDSFYWFMAEHRLSPFQPPVSLGSPEASAYLADERVVACRIPFHPDDPRFTRALTRARGGGWLPKMFSYFIDEPTYHQYDAVIQLGERIHSLTESPKFLVTCFPDEPLVGSVDIWCIHVRLLPEGIPNSFLERERYAHRIRERLESGDTVWWYTAGAVKPFPTLHIEDDPNAFRILPWLQQLCGIDGLLHWESANWRQSLDDPFVPHFGNGEGVLVYPGDRRPLPSVRLELLRDGLEDAEYLTILRESIKETQRKLEAQWLGDAASLRIGELCRRLISDEALRIHAGESLLLTPHFTREPGAIERVRAEVAEEIQQLEHKPLALVLTEPQERQYTDARHARIYGAAEPHCKVEVNGHRIVADRRGKFSFELPLTRGANVICVNLELGKHRKSIFRRIETF</sequence>
<accession>A0A419F0F2</accession>
<evidence type="ECO:0000256" key="1">
    <source>
        <dbReference type="ARBA" id="ARBA00004418"/>
    </source>
</evidence>
<dbReference type="InterPro" id="IPR050490">
    <property type="entry name" value="Bact_solute-bd_prot1"/>
</dbReference>
<dbReference type="EMBL" id="QZKI01000060">
    <property type="protein sequence ID" value="RJP71369.1"/>
    <property type="molecule type" value="Genomic_DNA"/>
</dbReference>
<keyword evidence="5" id="KW-0472">Membrane</keyword>
<keyword evidence="6" id="KW-0564">Palmitate</keyword>
<evidence type="ECO:0000256" key="3">
    <source>
        <dbReference type="ARBA" id="ARBA00022475"/>
    </source>
</evidence>
<feature type="domain" description="Glycoside hydrolase 123 catalytic" evidence="8">
    <location>
        <begin position="761"/>
        <end position="868"/>
    </location>
</feature>
<dbReference type="Pfam" id="PF13320">
    <property type="entry name" value="GH123_cat"/>
    <property type="match status" value="1"/>
</dbReference>
<evidence type="ECO:0000313" key="10">
    <source>
        <dbReference type="Proteomes" id="UP000285961"/>
    </source>
</evidence>
<keyword evidence="3" id="KW-1003">Cell membrane</keyword>
<dbReference type="PANTHER" id="PTHR43649:SF33">
    <property type="entry name" value="POLYGALACTURONAN_RHAMNOGALACTURONAN-BINDING PROTEIN YTCQ"/>
    <property type="match status" value="1"/>
</dbReference>
<dbReference type="SUPFAM" id="SSF53850">
    <property type="entry name" value="Periplasmic binding protein-like II"/>
    <property type="match status" value="1"/>
</dbReference>
<keyword evidence="4" id="KW-0732">Signal</keyword>
<evidence type="ECO:0000256" key="7">
    <source>
        <dbReference type="ARBA" id="ARBA00023288"/>
    </source>
</evidence>
<dbReference type="PANTHER" id="PTHR43649">
    <property type="entry name" value="ARABINOSE-BINDING PROTEIN-RELATED"/>
    <property type="match status" value="1"/>
</dbReference>
<proteinExistence type="inferred from homology"/>
<dbReference type="Gene3D" id="3.40.190.10">
    <property type="entry name" value="Periplasmic binding protein-like II"/>
    <property type="match status" value="1"/>
</dbReference>
<dbReference type="Gene3D" id="2.60.40.10">
    <property type="entry name" value="Immunoglobulins"/>
    <property type="match status" value="1"/>
</dbReference>
<reference evidence="9 10" key="1">
    <citation type="journal article" date="2017" name="ISME J.">
        <title>Energy and carbon metabolisms in a deep terrestrial subsurface fluid microbial community.</title>
        <authorList>
            <person name="Momper L."/>
            <person name="Jungbluth S.P."/>
            <person name="Lee M.D."/>
            <person name="Amend J.P."/>
        </authorList>
    </citation>
    <scope>NUCLEOTIDE SEQUENCE [LARGE SCALE GENOMIC DNA]</scope>
    <source>
        <strain evidence="9">SURF_17</strain>
    </source>
</reference>
<evidence type="ECO:0000313" key="9">
    <source>
        <dbReference type="EMBL" id="RJP71369.1"/>
    </source>
</evidence>
<gene>
    <name evidence="9" type="ORF">C4532_07545</name>
</gene>
<dbReference type="Pfam" id="PF13416">
    <property type="entry name" value="SBP_bac_8"/>
    <property type="match status" value="1"/>
</dbReference>
<name>A0A419F0F2_9BACT</name>
<evidence type="ECO:0000256" key="4">
    <source>
        <dbReference type="ARBA" id="ARBA00022729"/>
    </source>
</evidence>
<protein>
    <submittedName>
        <fullName evidence="9">Extracellular solute-binding protein</fullName>
    </submittedName>
</protein>
<dbReference type="GO" id="GO:0042597">
    <property type="term" value="C:periplasmic space"/>
    <property type="evidence" value="ECO:0007669"/>
    <property type="project" value="UniProtKB-SubCell"/>
</dbReference>
<comment type="subcellular location">
    <subcellularLocation>
        <location evidence="1">Periplasm</location>
    </subcellularLocation>
</comment>
<dbReference type="Proteomes" id="UP000285961">
    <property type="component" value="Unassembled WGS sequence"/>
</dbReference>